<dbReference type="Gene3D" id="3.50.50.60">
    <property type="entry name" value="FAD/NAD(P)-binding domain"/>
    <property type="match status" value="2"/>
</dbReference>
<feature type="region of interest" description="Disordered" evidence="7">
    <location>
        <begin position="1"/>
        <end position="25"/>
    </location>
</feature>
<dbReference type="PRINTS" id="PR00411">
    <property type="entry name" value="PNDRDTASEI"/>
</dbReference>
<evidence type="ECO:0000256" key="1">
    <source>
        <dbReference type="ARBA" id="ARBA00007532"/>
    </source>
</evidence>
<evidence type="ECO:0000259" key="8">
    <source>
        <dbReference type="Pfam" id="PF02852"/>
    </source>
</evidence>
<dbReference type="Gene3D" id="3.30.390.30">
    <property type="match status" value="1"/>
</dbReference>
<evidence type="ECO:0000256" key="3">
    <source>
        <dbReference type="ARBA" id="ARBA00022827"/>
    </source>
</evidence>
<keyword evidence="5" id="KW-0547">Nucleotide-binding</keyword>
<dbReference type="PIRSF" id="PIRSF000350">
    <property type="entry name" value="Mercury_reductase_MerA"/>
    <property type="match status" value="1"/>
</dbReference>
<dbReference type="InterPro" id="IPR023753">
    <property type="entry name" value="FAD/NAD-binding_dom"/>
</dbReference>
<dbReference type="PANTHER" id="PTHR22912:SF151">
    <property type="entry name" value="DIHYDROLIPOYL DEHYDROGENASE, MITOCHONDRIAL"/>
    <property type="match status" value="1"/>
</dbReference>
<evidence type="ECO:0000256" key="7">
    <source>
        <dbReference type="SAM" id="MobiDB-lite"/>
    </source>
</evidence>
<feature type="binding site" evidence="5">
    <location>
        <begin position="170"/>
        <end position="172"/>
    </location>
    <ligand>
        <name>FAD</name>
        <dbReference type="ChEBI" id="CHEBI:57692"/>
    </ligand>
</feature>
<dbReference type="GO" id="GO:0004148">
    <property type="term" value="F:dihydrolipoyl dehydrogenase (NADH) activity"/>
    <property type="evidence" value="ECO:0007669"/>
    <property type="project" value="TreeGrafter"/>
</dbReference>
<feature type="binding site" evidence="5">
    <location>
        <begin position="207"/>
        <end position="214"/>
    </location>
    <ligand>
        <name>NAD(+)</name>
        <dbReference type="ChEBI" id="CHEBI:57540"/>
    </ligand>
</feature>
<evidence type="ECO:0000256" key="6">
    <source>
        <dbReference type="PIRSR" id="PIRSR000350-4"/>
    </source>
</evidence>
<protein>
    <submittedName>
        <fullName evidence="10">Dihydrolipoamide dehydrogenase</fullName>
    </submittedName>
</protein>
<dbReference type="InterPro" id="IPR016156">
    <property type="entry name" value="FAD/NAD-linked_Rdtase_dimer_sf"/>
</dbReference>
<dbReference type="InterPro" id="IPR001100">
    <property type="entry name" value="Pyr_nuc-diS_OxRdtase"/>
</dbReference>
<dbReference type="OrthoDB" id="9800167at2"/>
<gene>
    <name evidence="10" type="ORF">SAMN05421867_101210</name>
</gene>
<evidence type="ECO:0000256" key="2">
    <source>
        <dbReference type="ARBA" id="ARBA00022630"/>
    </source>
</evidence>
<dbReference type="InterPro" id="IPR036188">
    <property type="entry name" value="FAD/NAD-bd_sf"/>
</dbReference>
<keyword evidence="11" id="KW-1185">Reference proteome</keyword>
<comment type="cofactor">
    <cofactor evidence="5">
        <name>FAD</name>
        <dbReference type="ChEBI" id="CHEBI:57692"/>
    </cofactor>
    <text evidence="5">Binds 1 FAD per subunit.</text>
</comment>
<organism evidence="10 11">
    <name type="scientific">Cellulomonas marina</name>
    <dbReference type="NCBI Taxonomy" id="988821"/>
    <lineage>
        <taxon>Bacteria</taxon>
        <taxon>Bacillati</taxon>
        <taxon>Actinomycetota</taxon>
        <taxon>Actinomycetes</taxon>
        <taxon>Micrococcales</taxon>
        <taxon>Cellulomonadaceae</taxon>
        <taxon>Cellulomonas</taxon>
    </lineage>
</organism>
<dbReference type="PANTHER" id="PTHR22912">
    <property type="entry name" value="DISULFIDE OXIDOREDUCTASE"/>
    <property type="match status" value="1"/>
</dbReference>
<sequence>MAQRAEQAQSGQGAEGGAGGGVGDAGGDVREVDVVVIGAGAIGENAADRASRTGLSVAVVEAELVGGECSYWACMPSKALLRPGAAVAAAKAVPGADAAVTGGIDAAAVLAYRDEIASHYDDASQVEWVEGAGLTLLRGHARFTGERELTITHDGTTHGLRARHAVIVCTGSVPTLPPVDGLADVDPWTSRDATSAKEVPGRLAIIGGGVVGVEMATAYAELGSQVTLLVRGDRVLAPAEPFASELLADALRDLGVELLLGAETRAARRAGGAVELDVTGPDGERTLTVDRVLVAAGRRPGTADLGLETIGLEPGRALEVDDALQVTGVAGGWLFACGDVTDRTHTTHQGKYDARVVGDVVAARFASGSGGAATDSNTGSDASSGDEEPPLAPAPSAEAEQGAGPWSRYRATADAHAVPQVVFTHPEVAWVGPTQAEAEAAGLPVRAISYDLSAVAGASVHAKGYVGRAQVLVDTERRVLVGATFVGPDAGEMLHAATIAVVGEVPIDRLWHAVPSYPTVSEVWLRFLESAGL</sequence>
<dbReference type="InterPro" id="IPR050151">
    <property type="entry name" value="Class-I_Pyr_Nuc-Dis_Oxidored"/>
</dbReference>
<evidence type="ECO:0000313" key="11">
    <source>
        <dbReference type="Proteomes" id="UP000199012"/>
    </source>
</evidence>
<feature type="binding site" evidence="5">
    <location>
        <position position="339"/>
    </location>
    <ligand>
        <name>FAD</name>
        <dbReference type="ChEBI" id="CHEBI:57692"/>
    </ligand>
</feature>
<feature type="compositionally biased region" description="Low complexity" evidence="7">
    <location>
        <begin position="1"/>
        <end position="12"/>
    </location>
</feature>
<feature type="binding site" evidence="5">
    <location>
        <position position="78"/>
    </location>
    <ligand>
        <name>FAD</name>
        <dbReference type="ChEBI" id="CHEBI:57692"/>
    </ligand>
</feature>
<evidence type="ECO:0000256" key="4">
    <source>
        <dbReference type="ARBA" id="ARBA00023027"/>
    </source>
</evidence>
<name>A0A1I0V9A3_9CELL</name>
<dbReference type="Pfam" id="PF07992">
    <property type="entry name" value="Pyr_redox_2"/>
    <property type="match status" value="1"/>
</dbReference>
<dbReference type="SUPFAM" id="SSF51905">
    <property type="entry name" value="FAD/NAD(P)-binding domain"/>
    <property type="match status" value="1"/>
</dbReference>
<dbReference type="PRINTS" id="PR00368">
    <property type="entry name" value="FADPNR"/>
</dbReference>
<evidence type="ECO:0000259" key="9">
    <source>
        <dbReference type="Pfam" id="PF07992"/>
    </source>
</evidence>
<feature type="binding site" evidence="5">
    <location>
        <position position="297"/>
    </location>
    <ligand>
        <name>NAD(+)</name>
        <dbReference type="ChEBI" id="CHEBI:57540"/>
    </ligand>
</feature>
<dbReference type="Proteomes" id="UP000199012">
    <property type="component" value="Unassembled WGS sequence"/>
</dbReference>
<feature type="compositionally biased region" description="Polar residues" evidence="7">
    <location>
        <begin position="374"/>
        <end position="383"/>
    </location>
</feature>
<evidence type="ECO:0000313" key="10">
    <source>
        <dbReference type="EMBL" id="SFA72156.1"/>
    </source>
</evidence>
<dbReference type="STRING" id="988821.SAMN05421867_101210"/>
<dbReference type="SUPFAM" id="SSF55424">
    <property type="entry name" value="FAD/NAD-linked reductases, dimerisation (C-terminal) domain"/>
    <property type="match status" value="1"/>
</dbReference>
<dbReference type="GO" id="GO:0006103">
    <property type="term" value="P:2-oxoglutarate metabolic process"/>
    <property type="evidence" value="ECO:0007669"/>
    <property type="project" value="TreeGrafter"/>
</dbReference>
<feature type="disulfide bond" description="Redox-active" evidence="6">
    <location>
        <begin position="69"/>
        <end position="74"/>
    </location>
</feature>
<accession>A0A1I0V9A3</accession>
<dbReference type="InterPro" id="IPR004099">
    <property type="entry name" value="Pyr_nucl-diS_OxRdtase_dimer"/>
</dbReference>
<feature type="domain" description="Pyridine nucleotide-disulphide oxidoreductase dimerisation" evidence="8">
    <location>
        <begin position="418"/>
        <end position="524"/>
    </location>
</feature>
<keyword evidence="3 5" id="KW-0274">FAD</keyword>
<dbReference type="EMBL" id="FOKA01000001">
    <property type="protein sequence ID" value="SFA72156.1"/>
    <property type="molecule type" value="Genomic_DNA"/>
</dbReference>
<proteinExistence type="inferred from homology"/>
<keyword evidence="2" id="KW-0285">Flavoprotein</keyword>
<dbReference type="AlphaFoldDB" id="A0A1I0V9A3"/>
<comment type="similarity">
    <text evidence="1">Belongs to the class-I pyridine nucleotide-disulfide oxidoreductase family.</text>
</comment>
<evidence type="ECO:0000256" key="5">
    <source>
        <dbReference type="PIRSR" id="PIRSR000350-3"/>
    </source>
</evidence>
<keyword evidence="4 5" id="KW-0520">NAD</keyword>
<feature type="compositionally biased region" description="Gly residues" evidence="7">
    <location>
        <begin position="13"/>
        <end position="25"/>
    </location>
</feature>
<feature type="region of interest" description="Disordered" evidence="7">
    <location>
        <begin position="367"/>
        <end position="406"/>
    </location>
</feature>
<feature type="domain" description="FAD/NAD(P)-binding" evidence="9">
    <location>
        <begin position="33"/>
        <end position="348"/>
    </location>
</feature>
<reference evidence="10 11" key="1">
    <citation type="submission" date="2016-10" db="EMBL/GenBank/DDBJ databases">
        <authorList>
            <person name="de Groot N.N."/>
        </authorList>
    </citation>
    <scope>NUCLEOTIDE SEQUENCE [LARGE SCALE GENOMIC DNA]</scope>
    <source>
        <strain evidence="10 11">CGMCC 4.6945</strain>
    </source>
</reference>
<dbReference type="RefSeq" id="WP_090029921.1">
    <property type="nucleotide sequence ID" value="NZ_BONM01000005.1"/>
</dbReference>
<dbReference type="GO" id="GO:0050660">
    <property type="term" value="F:flavin adenine dinucleotide binding"/>
    <property type="evidence" value="ECO:0007669"/>
    <property type="project" value="TreeGrafter"/>
</dbReference>
<dbReference type="Pfam" id="PF02852">
    <property type="entry name" value="Pyr_redox_dim"/>
    <property type="match status" value="1"/>
</dbReference>